<evidence type="ECO:0000313" key="2">
    <source>
        <dbReference type="EMBL" id="MBJ7599988.1"/>
    </source>
</evidence>
<dbReference type="InterPro" id="IPR025164">
    <property type="entry name" value="Toastrack_DUF4097"/>
</dbReference>
<dbReference type="Pfam" id="PF13349">
    <property type="entry name" value="DUF4097"/>
    <property type="match status" value="1"/>
</dbReference>
<reference evidence="2" key="1">
    <citation type="submission" date="2020-10" db="EMBL/GenBank/DDBJ databases">
        <title>Ca. Dormibacterota MAGs.</title>
        <authorList>
            <person name="Montgomery K."/>
        </authorList>
    </citation>
    <scope>NUCLEOTIDE SEQUENCE [LARGE SCALE GENOMIC DNA]</scope>
    <source>
        <strain evidence="2">SC8812_S17_10</strain>
    </source>
</reference>
<evidence type="ECO:0000313" key="3">
    <source>
        <dbReference type="Proteomes" id="UP000612893"/>
    </source>
</evidence>
<gene>
    <name evidence="2" type="ORF">JF922_18160</name>
</gene>
<accession>A0A934NAG2</accession>
<keyword evidence="3" id="KW-1185">Reference proteome</keyword>
<dbReference type="RefSeq" id="WP_338203649.1">
    <property type="nucleotide sequence ID" value="NZ_JAEKNR010000178.1"/>
</dbReference>
<dbReference type="AlphaFoldDB" id="A0A934NAG2"/>
<organism evidence="2 3">
    <name type="scientific">Candidatus Nephthysia bennettiae</name>
    <dbReference type="NCBI Taxonomy" id="3127016"/>
    <lineage>
        <taxon>Bacteria</taxon>
        <taxon>Bacillati</taxon>
        <taxon>Candidatus Dormiibacterota</taxon>
        <taxon>Candidatus Dormibacteria</taxon>
        <taxon>Candidatus Dormibacterales</taxon>
        <taxon>Candidatus Dormibacteraceae</taxon>
        <taxon>Candidatus Nephthysia</taxon>
    </lineage>
</organism>
<evidence type="ECO:0000259" key="1">
    <source>
        <dbReference type="Pfam" id="PF13349"/>
    </source>
</evidence>
<dbReference type="Proteomes" id="UP000612893">
    <property type="component" value="Unassembled WGS sequence"/>
</dbReference>
<dbReference type="EMBL" id="JAEKNR010000178">
    <property type="protein sequence ID" value="MBJ7599988.1"/>
    <property type="molecule type" value="Genomic_DNA"/>
</dbReference>
<sequence length="235" mass="24801">MAAGDLTPDQAAAMLDEPEDAGSSLATTTIPGERAARLRVVRTAGWTEIVGDPGVQEAVAEGPHVARRDGDTLIIEGEQDTAELPGFRFSWRGGYHLHFGDVRPLRIRMNPNLPLEVEAQAGSLQVRDVKAPIRADVQAGQTRIEGFAAPLQITARAGSVRASGHLDEGASRVTCEAGSVKLLLDQTSSVKVTARTTLGSITVAGRQEQGAWVIGDGKATLDVETTMGSVRVLTD</sequence>
<comment type="caution">
    <text evidence="2">The sequence shown here is derived from an EMBL/GenBank/DDBJ whole genome shotgun (WGS) entry which is preliminary data.</text>
</comment>
<protein>
    <submittedName>
        <fullName evidence="2">DUF4097 family beta strand repeat protein</fullName>
    </submittedName>
</protein>
<proteinExistence type="predicted"/>
<feature type="domain" description="DUF4097" evidence="1">
    <location>
        <begin position="115"/>
        <end position="232"/>
    </location>
</feature>
<name>A0A934NAG2_9BACT</name>